<evidence type="ECO:0000313" key="1">
    <source>
        <dbReference type="EMBL" id="ATZ29088.1"/>
    </source>
</evidence>
<dbReference type="EMBL" id="CP024985">
    <property type="protein sequence ID" value="ATZ29088.1"/>
    <property type="molecule type" value="Genomic_DNA"/>
</dbReference>
<organism evidence="1 2">
    <name type="scientific">Streptomyces lavendulae subsp. lavendulae</name>
    <dbReference type="NCBI Taxonomy" id="58340"/>
    <lineage>
        <taxon>Bacteria</taxon>
        <taxon>Bacillati</taxon>
        <taxon>Actinomycetota</taxon>
        <taxon>Actinomycetes</taxon>
        <taxon>Kitasatosporales</taxon>
        <taxon>Streptomycetaceae</taxon>
        <taxon>Streptomyces</taxon>
    </lineage>
</organism>
<proteinExistence type="predicted"/>
<dbReference type="Proteomes" id="UP000231791">
    <property type="component" value="Chromosome"/>
</dbReference>
<dbReference type="KEGG" id="slx:SLAV_36615"/>
<name>A0A2K8PRK4_STRLA</name>
<protein>
    <submittedName>
        <fullName evidence="1">Oxidoreductase</fullName>
    </submittedName>
</protein>
<reference evidence="1 2" key="1">
    <citation type="submission" date="2017-11" db="EMBL/GenBank/DDBJ databases">
        <title>Complete genome sequence of Streptomyces lavendulae subsp. lavendulae CCM 3239 (formerly 'Streptomyces aureofaciens CCM 3239'), the producer of the angucycline-type antibiotic auricin.</title>
        <authorList>
            <person name="Busche T."/>
            <person name="Novakova R."/>
            <person name="Al'Dilaimi A."/>
            <person name="Homerova D."/>
            <person name="Feckova L."/>
            <person name="Rezuchova B."/>
            <person name="Mingyar E."/>
            <person name="Csolleiova D."/>
            <person name="Bekeova C."/>
            <person name="Winkler A."/>
            <person name="Sevcikova B."/>
            <person name="Kalinowski J."/>
            <person name="Kormanec J."/>
            <person name="Ruckert C."/>
        </authorList>
    </citation>
    <scope>NUCLEOTIDE SEQUENCE [LARGE SCALE GENOMIC DNA]</scope>
    <source>
        <strain evidence="1 2">CCM 3239</strain>
    </source>
</reference>
<accession>A0A2K8PRK4</accession>
<gene>
    <name evidence="1" type="ORF">SLAV_36615</name>
</gene>
<dbReference type="AlphaFoldDB" id="A0A2K8PRK4"/>
<evidence type="ECO:0000313" key="2">
    <source>
        <dbReference type="Proteomes" id="UP000231791"/>
    </source>
</evidence>
<dbReference type="RefSeq" id="WP_030238089.1">
    <property type="nucleotide sequence ID" value="NZ_CP024985.1"/>
</dbReference>
<sequence>MKTVGRGAATTVLVATSPLLQGSGGRYFADCNEAEVLDRRGAPLLGVTRYALDPAGARRL</sequence>
<keyword evidence="2" id="KW-1185">Reference proteome</keyword>
<dbReference type="GeneID" id="49388287"/>